<dbReference type="Proteomes" id="UP000192775">
    <property type="component" value="Plasmid unnamed1"/>
</dbReference>
<geneLocation type="plasmid" evidence="1">
    <name>unnamed1</name>
</geneLocation>
<organism evidence="1 2">
    <name type="scientific">Cnuibacter physcomitrellae</name>
    <dbReference type="NCBI Taxonomy" id="1619308"/>
    <lineage>
        <taxon>Bacteria</taxon>
        <taxon>Bacillati</taxon>
        <taxon>Actinomycetota</taxon>
        <taxon>Actinomycetes</taxon>
        <taxon>Micrococcales</taxon>
        <taxon>Microbacteriaceae</taxon>
        <taxon>Cnuibacter</taxon>
    </lineage>
</organism>
<dbReference type="EMBL" id="CP020716">
    <property type="protein sequence ID" value="ARJ07636.1"/>
    <property type="molecule type" value="Genomic_DNA"/>
</dbReference>
<name>A0A1X9LR28_9MICO</name>
<sequence>MTIYDQVKISTDKELGELHRLCLDSVTEDQAELDAVTLEMRDRGLLTPPPAVSDDPRMWWMTDGHARRWVGDVGDASDLQRVRGWLILAEVEIPEQITVQLDVIAADAIQSGSEESDLTTYADVFEYVCDGCYLDPGAKPGAASYTPGADPVAIAYAIVLGYGQGIRHLLDQLRTDTTGQAS</sequence>
<evidence type="ECO:0000313" key="2">
    <source>
        <dbReference type="Proteomes" id="UP000192775"/>
    </source>
</evidence>
<accession>A0A1X9LR28</accession>
<dbReference type="AlphaFoldDB" id="A0A1X9LR28"/>
<evidence type="ECO:0000313" key="1">
    <source>
        <dbReference type="EMBL" id="ARJ07636.1"/>
    </source>
</evidence>
<keyword evidence="1" id="KW-0614">Plasmid</keyword>
<dbReference type="KEGG" id="cphy:B5808_19860"/>
<keyword evidence="2" id="KW-1185">Reference proteome</keyword>
<reference evidence="1 2" key="1">
    <citation type="submission" date="2017-04" db="EMBL/GenBank/DDBJ databases">
        <authorList>
            <person name="Afonso C.L."/>
            <person name="Miller P.J."/>
            <person name="Scott M.A."/>
            <person name="Spackman E."/>
            <person name="Goraichik I."/>
            <person name="Dimitrov K.M."/>
            <person name="Suarez D.L."/>
            <person name="Swayne D.E."/>
        </authorList>
    </citation>
    <scope>NUCLEOTIDE SEQUENCE [LARGE SCALE GENOMIC DNA]</scope>
    <source>
        <strain evidence="2">XA(T)</strain>
        <plasmid evidence="2">Plasmid unnamed1</plasmid>
    </source>
</reference>
<gene>
    <name evidence="1" type="ORF">B5808_19860</name>
</gene>
<protein>
    <submittedName>
        <fullName evidence="1">Uncharacterized protein</fullName>
    </submittedName>
</protein>
<proteinExistence type="predicted"/>
<dbReference type="RefSeq" id="WP_085021771.1">
    <property type="nucleotide sequence ID" value="NZ_BMHD01000003.1"/>
</dbReference>